<reference evidence="1 2" key="1">
    <citation type="submission" date="2015-12" db="EMBL/GenBank/DDBJ databases">
        <title>Complete genome of Roseateles depolymerans KCTC 42856.</title>
        <authorList>
            <person name="Kim K.M."/>
        </authorList>
    </citation>
    <scope>NUCLEOTIDE SEQUENCE [LARGE SCALE GENOMIC DNA]</scope>
    <source>
        <strain evidence="1 2">KCTC 42856</strain>
    </source>
</reference>
<proteinExistence type="predicted"/>
<dbReference type="Gene3D" id="1.20.120.650">
    <property type="entry name" value="Colicin D"/>
    <property type="match status" value="1"/>
</dbReference>
<gene>
    <name evidence="1" type="ORF">RD2015_1175</name>
</gene>
<dbReference type="RefSeq" id="WP_083525380.1">
    <property type="nucleotide sequence ID" value="NZ_CP013729.1"/>
</dbReference>
<protein>
    <submittedName>
        <fullName evidence="1">Bacterial self-protective colicin-like immunity family protein</fullName>
    </submittedName>
</protein>
<dbReference type="InterPro" id="IPR015287">
    <property type="entry name" value="Colicin_D_immunity_dom"/>
</dbReference>
<dbReference type="AlphaFoldDB" id="A0A0U3MRU2"/>
<dbReference type="EMBL" id="CP013729">
    <property type="protein sequence ID" value="ALV05667.1"/>
    <property type="molecule type" value="Genomic_DNA"/>
</dbReference>
<evidence type="ECO:0000313" key="2">
    <source>
        <dbReference type="Proteomes" id="UP000060699"/>
    </source>
</evidence>
<dbReference type="Pfam" id="PF09204">
    <property type="entry name" value="Colicin_immun"/>
    <property type="match status" value="1"/>
</dbReference>
<dbReference type="GO" id="GO:0030153">
    <property type="term" value="P:bacteriocin immunity"/>
    <property type="evidence" value="ECO:0007669"/>
    <property type="project" value="InterPro"/>
</dbReference>
<dbReference type="OrthoDB" id="8595941at2"/>
<evidence type="ECO:0000313" key="1">
    <source>
        <dbReference type="EMBL" id="ALV05667.1"/>
    </source>
</evidence>
<sequence>MSKNLLMMVETFVSKEITAEVFAEQFIAAWKRERESGDALLDSAHLSEKLSSIFCFPDMFNPAPDKDEYELDEAQLLAEVTSLISGHVTYRCACS</sequence>
<accession>A0A0U3MRU2</accession>
<dbReference type="KEGG" id="rdp:RD2015_1175"/>
<dbReference type="Proteomes" id="UP000060699">
    <property type="component" value="Chromosome"/>
</dbReference>
<dbReference type="SUPFAM" id="SSF101125">
    <property type="entry name" value="Colicin D immunity protein"/>
    <property type="match status" value="1"/>
</dbReference>
<organism evidence="1 2">
    <name type="scientific">Roseateles depolymerans</name>
    <dbReference type="NCBI Taxonomy" id="76731"/>
    <lineage>
        <taxon>Bacteria</taxon>
        <taxon>Pseudomonadati</taxon>
        <taxon>Pseudomonadota</taxon>
        <taxon>Betaproteobacteria</taxon>
        <taxon>Burkholderiales</taxon>
        <taxon>Sphaerotilaceae</taxon>
        <taxon>Roseateles</taxon>
    </lineage>
</organism>
<name>A0A0U3MRU2_9BURK</name>
<keyword evidence="2" id="KW-1185">Reference proteome</keyword>
<dbReference type="InterPro" id="IPR036471">
    <property type="entry name" value="Colicin_D_sf"/>
</dbReference>
<dbReference type="GO" id="GO:0015643">
    <property type="term" value="F:toxic substance binding"/>
    <property type="evidence" value="ECO:0007669"/>
    <property type="project" value="InterPro"/>
</dbReference>